<accession>A8ALZ8</accession>
<keyword evidence="2" id="KW-1185">Reference proteome</keyword>
<dbReference type="STRING" id="290338.CKO_03431"/>
<proteinExistence type="predicted"/>
<gene>
    <name evidence="1" type="ordered locus">CKO_03431</name>
</gene>
<sequence>MSDFSIVFTFTETGYSNRLQSGGRGLILNLSLPLYHIIRAIYETSFSLLYRWCSPRRGREK</sequence>
<protein>
    <submittedName>
        <fullName evidence="1">Uncharacterized protein</fullName>
    </submittedName>
</protein>
<dbReference type="HOGENOM" id="CLU_2914099_0_0_6"/>
<reference evidence="1 2" key="1">
    <citation type="submission" date="2007-08" db="EMBL/GenBank/DDBJ databases">
        <authorList>
            <consortium name="The Citrobacter koseri Genome Sequencing Project"/>
            <person name="McClelland M."/>
            <person name="Sanderson E.K."/>
            <person name="Porwollik S."/>
            <person name="Spieth J."/>
            <person name="Clifton W.S."/>
            <person name="Latreille P."/>
            <person name="Courtney L."/>
            <person name="Wang C."/>
            <person name="Pepin K."/>
            <person name="Bhonagiri V."/>
            <person name="Nash W."/>
            <person name="Johnson M."/>
            <person name="Thiruvilangam P."/>
            <person name="Wilson R."/>
        </authorList>
    </citation>
    <scope>NUCLEOTIDE SEQUENCE [LARGE SCALE GENOMIC DNA]</scope>
    <source>
        <strain evidence="2">ATCC BAA-895 / CDC 4225-83 / SGSC4696</strain>
    </source>
</reference>
<evidence type="ECO:0000313" key="1">
    <source>
        <dbReference type="EMBL" id="ABV14511.1"/>
    </source>
</evidence>
<dbReference type="EMBL" id="CP000822">
    <property type="protein sequence ID" value="ABV14511.1"/>
    <property type="molecule type" value="Genomic_DNA"/>
</dbReference>
<dbReference type="AlphaFoldDB" id="A8ALZ8"/>
<evidence type="ECO:0000313" key="2">
    <source>
        <dbReference type="Proteomes" id="UP000008148"/>
    </source>
</evidence>
<organism evidence="1 2">
    <name type="scientific">Citrobacter koseri (strain ATCC BAA-895 / CDC 4225-83 / SGSC4696)</name>
    <dbReference type="NCBI Taxonomy" id="290338"/>
    <lineage>
        <taxon>Bacteria</taxon>
        <taxon>Pseudomonadati</taxon>
        <taxon>Pseudomonadota</taxon>
        <taxon>Gammaproteobacteria</taxon>
        <taxon>Enterobacterales</taxon>
        <taxon>Enterobacteriaceae</taxon>
        <taxon>Citrobacter</taxon>
    </lineage>
</organism>
<dbReference type="KEGG" id="cko:CKO_03431"/>
<dbReference type="Proteomes" id="UP000008148">
    <property type="component" value="Chromosome"/>
</dbReference>
<name>A8ALZ8_CITK8</name>